<reference evidence="3 4" key="1">
    <citation type="submission" date="2022-12" db="EMBL/GenBank/DDBJ databases">
        <title>Metagenome assembled genome from gulf of manar.</title>
        <authorList>
            <person name="Kohli P."/>
            <person name="Pk S."/>
            <person name="Venkata Ramana C."/>
            <person name="Sasikala C."/>
        </authorList>
    </citation>
    <scope>NUCLEOTIDE SEQUENCE [LARGE SCALE GENOMIC DNA]</scope>
    <source>
        <strain evidence="3">JB008</strain>
    </source>
</reference>
<dbReference type="Proteomes" id="UP001221217">
    <property type="component" value="Unassembled WGS sequence"/>
</dbReference>
<feature type="transmembrane region" description="Helical" evidence="1">
    <location>
        <begin position="535"/>
        <end position="556"/>
    </location>
</feature>
<evidence type="ECO:0000256" key="2">
    <source>
        <dbReference type="SAM" id="SignalP"/>
    </source>
</evidence>
<evidence type="ECO:0008006" key="5">
    <source>
        <dbReference type="Google" id="ProtNLM"/>
    </source>
</evidence>
<sequence length="652" mass="72101">MIKRCLLSLLLIFSALLIFAEEKKHDLQTTKYPVIESVELTPNPVGRGDLFSMTIIVNHDNSAEVDFPLKDLPEDILLWRGPYIRSFVDSDRDGNAVRKVRITTTFKAQSSGRMIFPSMSVIAERHELKTDPILLRVGLYKNRKLYMPLEVEWQAGFDKIYAGEAVPVSLIVLNQEVVVIFDRVRVAHPRDGFFEEAGGTADIVEKTEGGIVLYDIPAATYILTSPVSGEVMIPSSGVEYEGITGWTDNQYLKITRVPEAVKESGAVGDFTFSSSISRDEVRIGENVELIVSVSGDGNLNYLKLPEPEAEGCILISSEEIEDYEPSPFGFSGSKAVKWTYSAENSGLSKINVPDFIYLEKSTDSIAIENGSLHKVNILEVAAIEEGFEAEELVLEKLVVGDDSGPAWRNYYLSALRYAWVLPGFVFFIMALIMRGKRLPLAALLSLIILVAAFSTTRFVVGVDVSDNAGERADLLYNAAVDAYGNDEITKSLHNLRAAIYYNPVKGTYRETLNLIEEEAGVVNSVSPSISLHPDVFYYILMCAVNLLFFSGVYRMVKPGGGASVLIILFTFIIVFSSAMIFYTHNSRLNMTAIVCEKGVHMKKIPSETAADWIPMEAGTALSILNKSDGFLLVETGLGVQGWVTENCLIFDR</sequence>
<feature type="transmembrane region" description="Helical" evidence="1">
    <location>
        <begin position="440"/>
        <end position="460"/>
    </location>
</feature>
<feature type="chain" id="PRO_5042525377" description="SH3b domain-containing protein" evidence="2">
    <location>
        <begin position="21"/>
        <end position="652"/>
    </location>
</feature>
<gene>
    <name evidence="3" type="ORF">PQJ61_06055</name>
</gene>
<protein>
    <recommendedName>
        <fullName evidence="5">SH3b domain-containing protein</fullName>
    </recommendedName>
</protein>
<keyword evidence="1" id="KW-1133">Transmembrane helix</keyword>
<evidence type="ECO:0000313" key="4">
    <source>
        <dbReference type="Proteomes" id="UP001221217"/>
    </source>
</evidence>
<dbReference type="AlphaFoldDB" id="A0AAJ1MIH8"/>
<keyword evidence="2" id="KW-0732">Signal</keyword>
<keyword evidence="1" id="KW-0472">Membrane</keyword>
<evidence type="ECO:0000313" key="3">
    <source>
        <dbReference type="EMBL" id="MDC7226308.1"/>
    </source>
</evidence>
<proteinExistence type="predicted"/>
<comment type="caution">
    <text evidence="3">The sequence shown here is derived from an EMBL/GenBank/DDBJ whole genome shotgun (WGS) entry which is preliminary data.</text>
</comment>
<feature type="signal peptide" evidence="2">
    <location>
        <begin position="1"/>
        <end position="20"/>
    </location>
</feature>
<keyword evidence="1" id="KW-0812">Transmembrane</keyword>
<evidence type="ECO:0000256" key="1">
    <source>
        <dbReference type="SAM" id="Phobius"/>
    </source>
</evidence>
<dbReference type="EMBL" id="JAQQAL010000011">
    <property type="protein sequence ID" value="MDC7226308.1"/>
    <property type="molecule type" value="Genomic_DNA"/>
</dbReference>
<feature type="transmembrane region" description="Helical" evidence="1">
    <location>
        <begin position="563"/>
        <end position="582"/>
    </location>
</feature>
<feature type="transmembrane region" description="Helical" evidence="1">
    <location>
        <begin position="414"/>
        <end position="433"/>
    </location>
</feature>
<name>A0AAJ1MIH8_9SPIO</name>
<accession>A0AAJ1MIH8</accession>
<organism evidence="3 4">
    <name type="scientific">Candidatus Thalassospirochaeta sargassi</name>
    <dbReference type="NCBI Taxonomy" id="3119039"/>
    <lineage>
        <taxon>Bacteria</taxon>
        <taxon>Pseudomonadati</taxon>
        <taxon>Spirochaetota</taxon>
        <taxon>Spirochaetia</taxon>
        <taxon>Spirochaetales</taxon>
        <taxon>Spirochaetaceae</taxon>
        <taxon>Candidatus Thalassospirochaeta</taxon>
    </lineage>
</organism>